<feature type="compositionally biased region" description="Basic residues" evidence="1">
    <location>
        <begin position="55"/>
        <end position="70"/>
    </location>
</feature>
<reference evidence="2" key="1">
    <citation type="submission" date="2023-07" db="EMBL/GenBank/DDBJ databases">
        <title>A chromosome-level genome assembly of Lolium multiflorum.</title>
        <authorList>
            <person name="Chen Y."/>
            <person name="Copetti D."/>
            <person name="Kolliker R."/>
            <person name="Studer B."/>
        </authorList>
    </citation>
    <scope>NUCLEOTIDE SEQUENCE</scope>
    <source>
        <strain evidence="2">02402/16</strain>
        <tissue evidence="2">Leaf</tissue>
    </source>
</reference>
<evidence type="ECO:0000256" key="1">
    <source>
        <dbReference type="SAM" id="MobiDB-lite"/>
    </source>
</evidence>
<name>A0AAD8VV66_LOLMU</name>
<organism evidence="2 3">
    <name type="scientific">Lolium multiflorum</name>
    <name type="common">Italian ryegrass</name>
    <name type="synonym">Lolium perenne subsp. multiflorum</name>
    <dbReference type="NCBI Taxonomy" id="4521"/>
    <lineage>
        <taxon>Eukaryota</taxon>
        <taxon>Viridiplantae</taxon>
        <taxon>Streptophyta</taxon>
        <taxon>Embryophyta</taxon>
        <taxon>Tracheophyta</taxon>
        <taxon>Spermatophyta</taxon>
        <taxon>Magnoliopsida</taxon>
        <taxon>Liliopsida</taxon>
        <taxon>Poales</taxon>
        <taxon>Poaceae</taxon>
        <taxon>BOP clade</taxon>
        <taxon>Pooideae</taxon>
        <taxon>Poodae</taxon>
        <taxon>Poeae</taxon>
        <taxon>Poeae Chloroplast Group 2 (Poeae type)</taxon>
        <taxon>Loliodinae</taxon>
        <taxon>Loliinae</taxon>
        <taxon>Lolium</taxon>
    </lineage>
</organism>
<evidence type="ECO:0000313" key="3">
    <source>
        <dbReference type="Proteomes" id="UP001231189"/>
    </source>
</evidence>
<keyword evidence="3" id="KW-1185">Reference proteome</keyword>
<accession>A0AAD8VV66</accession>
<sequence>MHYPPWRKPEYMRANWLSSDDKAPTGAAQLPDTVGATAVSAASFSGEFELSVPRAQRRRPRLVHPQHRRTSTTAWDSSFHGRLNQNQKIQSKDTKQGEANGERNRENKYSAQSPRCKTSKKKMDSSTWSSTGKKKAAAVVLEDAAGGSGWWDVETEVGNG</sequence>
<dbReference type="EMBL" id="JAUUTY010000006">
    <property type="protein sequence ID" value="KAK1620509.1"/>
    <property type="molecule type" value="Genomic_DNA"/>
</dbReference>
<evidence type="ECO:0000313" key="2">
    <source>
        <dbReference type="EMBL" id="KAK1620509.1"/>
    </source>
</evidence>
<comment type="caution">
    <text evidence="2">The sequence shown here is derived from an EMBL/GenBank/DDBJ whole genome shotgun (WGS) entry which is preliminary data.</text>
</comment>
<dbReference type="AlphaFoldDB" id="A0AAD8VV66"/>
<dbReference type="Proteomes" id="UP001231189">
    <property type="component" value="Unassembled WGS sequence"/>
</dbReference>
<proteinExistence type="predicted"/>
<feature type="compositionally biased region" description="Basic and acidic residues" evidence="1">
    <location>
        <begin position="90"/>
        <end position="108"/>
    </location>
</feature>
<feature type="region of interest" description="Disordered" evidence="1">
    <location>
        <begin position="51"/>
        <end position="136"/>
    </location>
</feature>
<gene>
    <name evidence="2" type="ORF">QYE76_026026</name>
</gene>
<protein>
    <submittedName>
        <fullName evidence="2">Uncharacterized protein</fullName>
    </submittedName>
</protein>